<dbReference type="InterPro" id="IPR036345">
    <property type="entry name" value="ExoRNase_PH_dom2_sf"/>
</dbReference>
<sequence>MKKKYIFFIFNKKKIVLESNKFIKNNNKSFFLKTGNTVLLINLIYTKNKKEKHILPLYFVYKEKYYSLNKIPISYNKRDYNYTIKEILIMRILDRLFRPLFYNFKYKIQITIFLLSYDNKYLTNDLISLSTSLILLFSKIPYKGPVYLIQIIKINNKYIINPNYNQLKIKYIKFNLLIGGNYFYIIVLEGDMNELNYKEFINIIKYSHIIIKKAIQLQINIIKKKYIQNKYLIKNDNYIIMKFLKYFKKMNIYVLLKYNNIKYFNKIYFIFKKTIFQKIKKKINKKKYNNNKILISALKMKLKKKILNLFLLKFNKRLDNRSYKDIRKIKYKLNFLPSCHGSVLFTRGNTQILLIITISNIFNINKVDSLNTLYKENFYLQYNFNSFSVNEIKNKNILSRREIGHSYLAQKSFKCFLFLKNQFSLRIISEVLQSDGSSSMATVCATSLALINSGIYLKRLVLGISYGILKIYKKYKLITDLSEIEDNLGYMDFKITGTVKGLSACQLDCKKPILSINLIESIIKRSLKNFKYINNKLKYNYSNFFYCKKFFIYKKFLMNFLKLNCKFKYLNNSIKYIINFIKKKKMIIIYYKNKINLFKFIKKFYKKIIIYKLYNIYKFKIIFIKKQGIYISYFNNIFFLKKKKLYINNKLILPYLKKGDYINLFYLGLNDLYTKLIISSNIYEKK</sequence>
<organism evidence="3">
    <name type="scientific">Candidatus Shikimatogenerans sp. AspAUS03</name>
    <dbReference type="NCBI Taxonomy" id="3158563"/>
    <lineage>
        <taxon>Bacteria</taxon>
        <taxon>Pseudomonadati</taxon>
        <taxon>Bacteroidota</taxon>
        <taxon>Flavobacteriia</taxon>
        <taxon>Flavobacteriales</taxon>
        <taxon>Candidatus Shikimatogenerans</taxon>
    </lineage>
</organism>
<dbReference type="SUPFAM" id="SSF55666">
    <property type="entry name" value="Ribonuclease PH domain 2-like"/>
    <property type="match status" value="2"/>
</dbReference>
<evidence type="ECO:0000259" key="2">
    <source>
        <dbReference type="Pfam" id="PF01138"/>
    </source>
</evidence>
<dbReference type="PANTHER" id="PTHR11252:SF0">
    <property type="entry name" value="POLYRIBONUCLEOTIDE NUCLEOTIDYLTRANSFERASE 1, MITOCHONDRIAL"/>
    <property type="match status" value="1"/>
</dbReference>
<accession>A0AAU7QT08</accession>
<keyword evidence="1" id="KW-0694">RNA-binding</keyword>
<dbReference type="GO" id="GO:0005829">
    <property type="term" value="C:cytosol"/>
    <property type="evidence" value="ECO:0007669"/>
    <property type="project" value="TreeGrafter"/>
</dbReference>
<dbReference type="GO" id="GO:0003723">
    <property type="term" value="F:RNA binding"/>
    <property type="evidence" value="ECO:0007669"/>
    <property type="project" value="UniProtKB-KW"/>
</dbReference>
<dbReference type="Pfam" id="PF01138">
    <property type="entry name" value="RNase_PH"/>
    <property type="match status" value="2"/>
</dbReference>
<evidence type="ECO:0000256" key="1">
    <source>
        <dbReference type="ARBA" id="ARBA00022884"/>
    </source>
</evidence>
<feature type="domain" description="Exoribonuclease phosphorolytic" evidence="2">
    <location>
        <begin position="14"/>
        <end position="141"/>
    </location>
</feature>
<gene>
    <name evidence="3" type="ORF">ABPD24_00030</name>
</gene>
<proteinExistence type="predicted"/>
<reference evidence="3" key="1">
    <citation type="submission" date="2024-06" db="EMBL/GenBank/DDBJ databases">
        <title>Diversity, functionality, and evolutionary history of bacterial symbionts in false click beetles (Coleoptera, Throscidae).</title>
        <authorList>
            <person name="Wierz J.C."/>
            <person name="Malm H."/>
            <person name="Kaltenpoth M."/>
            <person name="Engl T."/>
        </authorList>
    </citation>
    <scope>NUCLEOTIDE SEQUENCE</scope>
    <source>
        <strain evidence="3">AspAUS03</strain>
    </source>
</reference>
<dbReference type="InterPro" id="IPR020568">
    <property type="entry name" value="Ribosomal_Su5_D2-typ_SF"/>
</dbReference>
<dbReference type="GO" id="GO:0006402">
    <property type="term" value="P:mRNA catabolic process"/>
    <property type="evidence" value="ECO:0007669"/>
    <property type="project" value="InterPro"/>
</dbReference>
<feature type="domain" description="Exoribonuclease phosphorolytic" evidence="2">
    <location>
        <begin position="326"/>
        <end position="455"/>
    </location>
</feature>
<dbReference type="InterPro" id="IPR027408">
    <property type="entry name" value="PNPase/RNase_PH_dom_sf"/>
</dbReference>
<dbReference type="GO" id="GO:0000175">
    <property type="term" value="F:3'-5'-RNA exonuclease activity"/>
    <property type="evidence" value="ECO:0007669"/>
    <property type="project" value="TreeGrafter"/>
</dbReference>
<protein>
    <recommendedName>
        <fullName evidence="2">Exoribonuclease phosphorolytic domain-containing protein</fullName>
    </recommendedName>
</protein>
<name>A0AAU7QT08_9FLAO</name>
<dbReference type="Gene3D" id="3.30.230.70">
    <property type="entry name" value="GHMP Kinase, N-terminal domain"/>
    <property type="match status" value="2"/>
</dbReference>
<dbReference type="GO" id="GO:0004654">
    <property type="term" value="F:polyribonucleotide nucleotidyltransferase activity"/>
    <property type="evidence" value="ECO:0007669"/>
    <property type="project" value="InterPro"/>
</dbReference>
<dbReference type="AlphaFoldDB" id="A0AAU7QT08"/>
<dbReference type="InterPro" id="IPR012162">
    <property type="entry name" value="PNPase"/>
</dbReference>
<dbReference type="PANTHER" id="PTHR11252">
    <property type="entry name" value="POLYRIBONUCLEOTIDE NUCLEOTIDYLTRANSFERASE"/>
    <property type="match status" value="1"/>
</dbReference>
<evidence type="ECO:0000313" key="3">
    <source>
        <dbReference type="EMBL" id="XBT18859.1"/>
    </source>
</evidence>
<dbReference type="InterPro" id="IPR001247">
    <property type="entry name" value="ExoRNase_PH_dom1"/>
</dbReference>
<dbReference type="EMBL" id="CP157897">
    <property type="protein sequence ID" value="XBT18859.1"/>
    <property type="molecule type" value="Genomic_DNA"/>
</dbReference>
<dbReference type="SUPFAM" id="SSF54211">
    <property type="entry name" value="Ribosomal protein S5 domain 2-like"/>
    <property type="match status" value="2"/>
</dbReference>